<dbReference type="PROSITE" id="PS51257">
    <property type="entry name" value="PROKAR_LIPOPROTEIN"/>
    <property type="match status" value="1"/>
</dbReference>
<reference evidence="5 6" key="1">
    <citation type="submission" date="2016-10" db="EMBL/GenBank/DDBJ databases">
        <authorList>
            <person name="de Groot N.N."/>
        </authorList>
    </citation>
    <scope>NUCLEOTIDE SEQUENCE [LARGE SCALE GENOMIC DNA]</scope>
    <source>
        <strain evidence="5 6">DSM 16077</strain>
    </source>
</reference>
<dbReference type="PROSITE" id="PS00122">
    <property type="entry name" value="CARBOXYLESTERASE_B_1"/>
    <property type="match status" value="1"/>
</dbReference>
<dbReference type="STRING" id="144026.SAMN04488568_11810"/>
<keyword evidence="6" id="KW-1185">Reference proteome</keyword>
<organism evidence="5 6">
    <name type="scientific">Maricaulis salignorans</name>
    <dbReference type="NCBI Taxonomy" id="144026"/>
    <lineage>
        <taxon>Bacteria</taxon>
        <taxon>Pseudomonadati</taxon>
        <taxon>Pseudomonadota</taxon>
        <taxon>Alphaproteobacteria</taxon>
        <taxon>Maricaulales</taxon>
        <taxon>Maricaulaceae</taxon>
        <taxon>Maricaulis</taxon>
    </lineage>
</organism>
<dbReference type="InterPro" id="IPR019819">
    <property type="entry name" value="Carboxylesterase_B_CS"/>
</dbReference>
<evidence type="ECO:0000313" key="6">
    <source>
        <dbReference type="Proteomes" id="UP000199759"/>
    </source>
</evidence>
<sequence length="573" mass="60734">MRIILSAILGLGLAACGQSGQPPAQPVSDPATIRVLDQGEVIGSRTARGAEAWRGLAFAAPPVGDLRWRAPRPVLAHEGVFEALESPDRCAQITNGFDSDLEPDQLIGGEDCLYLDIYAPPGASDRDLPVMVFIHGGANTWGYAGQYDGSQLALDQDVIVAVIQYRLGPLGWFAIPALRADAQMPEDAAANFALLDQIAALAWVRDNISVFGGDPQRVTIFGESAGAQNVLALMASPLADGLFHRAIAQSGTMRSVSLARAEGTQPLPASALDEIAGLEAGARFAGANAPASALRAASLEDIFAAYGEADMPRVIEDGVTLPVGGMRAAFADPQRRFVPLITGSNRDESRLYLAFDPEFTKTTFGVIRNRRDPARYVANGDYGARLWRLDGVDDAADRLVAAGHDRVWAYRFDWDEGGSLLFTDTGALLGAAHSMELPFVFNDFSILYGDIGKVLFTNANAEGRQAVANAMGAYWGAFARAGDPNAGEGEWLNWPVWQAGGRLLRFDTPADGGVDVLTGNDDWARLTAEIIANQDVTAADRCAIAGIAAMRDVAAGEAMHEAFGCEPAGAGDD</sequence>
<dbReference type="SUPFAM" id="SSF53474">
    <property type="entry name" value="alpha/beta-Hydrolases"/>
    <property type="match status" value="1"/>
</dbReference>
<accession>A0A1G9V733</accession>
<dbReference type="Gene3D" id="3.40.50.1820">
    <property type="entry name" value="alpha/beta hydrolase"/>
    <property type="match status" value="1"/>
</dbReference>
<keyword evidence="2 3" id="KW-0378">Hydrolase</keyword>
<gene>
    <name evidence="5" type="ORF">SAMN04488568_11810</name>
</gene>
<evidence type="ECO:0000313" key="5">
    <source>
        <dbReference type="EMBL" id="SDM67913.1"/>
    </source>
</evidence>
<dbReference type="EMBL" id="FNHG01000018">
    <property type="protein sequence ID" value="SDM67913.1"/>
    <property type="molecule type" value="Genomic_DNA"/>
</dbReference>
<dbReference type="InterPro" id="IPR029058">
    <property type="entry name" value="AB_hydrolase_fold"/>
</dbReference>
<dbReference type="EC" id="3.1.1.-" evidence="3"/>
<protein>
    <recommendedName>
        <fullName evidence="3">Carboxylic ester hydrolase</fullName>
        <ecNumber evidence="3">3.1.1.-</ecNumber>
    </recommendedName>
</protein>
<evidence type="ECO:0000256" key="1">
    <source>
        <dbReference type="ARBA" id="ARBA00005964"/>
    </source>
</evidence>
<evidence type="ECO:0000256" key="3">
    <source>
        <dbReference type="RuleBase" id="RU361235"/>
    </source>
</evidence>
<name>A0A1G9V733_9PROT</name>
<dbReference type="InterPro" id="IPR002018">
    <property type="entry name" value="CarbesteraseB"/>
</dbReference>
<dbReference type="InterPro" id="IPR019826">
    <property type="entry name" value="Carboxylesterase_B_AS"/>
</dbReference>
<dbReference type="Proteomes" id="UP000199759">
    <property type="component" value="Unassembled WGS sequence"/>
</dbReference>
<evidence type="ECO:0000259" key="4">
    <source>
        <dbReference type="Pfam" id="PF00135"/>
    </source>
</evidence>
<dbReference type="GO" id="GO:0016787">
    <property type="term" value="F:hydrolase activity"/>
    <property type="evidence" value="ECO:0007669"/>
    <property type="project" value="UniProtKB-KW"/>
</dbReference>
<dbReference type="InterPro" id="IPR050309">
    <property type="entry name" value="Type-B_Carboxylest/Lipase"/>
</dbReference>
<proteinExistence type="inferred from homology"/>
<evidence type="ECO:0000256" key="2">
    <source>
        <dbReference type="ARBA" id="ARBA00022801"/>
    </source>
</evidence>
<dbReference type="Pfam" id="PF00135">
    <property type="entry name" value="COesterase"/>
    <property type="match status" value="1"/>
</dbReference>
<feature type="domain" description="Carboxylesterase type B" evidence="4">
    <location>
        <begin position="36"/>
        <end position="357"/>
    </location>
</feature>
<dbReference type="AlphaFoldDB" id="A0A1G9V733"/>
<dbReference type="PROSITE" id="PS00941">
    <property type="entry name" value="CARBOXYLESTERASE_B_2"/>
    <property type="match status" value="1"/>
</dbReference>
<comment type="similarity">
    <text evidence="1 3">Belongs to the type-B carboxylesterase/lipase family.</text>
</comment>
<dbReference type="PANTHER" id="PTHR11559">
    <property type="entry name" value="CARBOXYLESTERASE"/>
    <property type="match status" value="1"/>
</dbReference>